<comment type="caution">
    <text evidence="1">The sequence shown here is derived from an EMBL/GenBank/DDBJ whole genome shotgun (WGS) entry which is preliminary data.</text>
</comment>
<dbReference type="AlphaFoldDB" id="A0A1R0KFQ1"/>
<gene>
    <name evidence="1" type="ORF">BS329_37675</name>
</gene>
<dbReference type="STRING" id="76021.BS329_37675"/>
<dbReference type="InterPro" id="IPR041881">
    <property type="entry name" value="PqqD_sf"/>
</dbReference>
<protein>
    <recommendedName>
        <fullName evidence="3">HPr-rel-A system PqqD family protein</fullName>
    </recommendedName>
</protein>
<evidence type="ECO:0008006" key="3">
    <source>
        <dbReference type="Google" id="ProtNLM"/>
    </source>
</evidence>
<keyword evidence="2" id="KW-1185">Reference proteome</keyword>
<proteinExistence type="predicted"/>
<name>A0A1R0KFQ1_9PSEU</name>
<dbReference type="EMBL" id="MQUQ01000028">
    <property type="protein sequence ID" value="OLZ44177.1"/>
    <property type="molecule type" value="Genomic_DNA"/>
</dbReference>
<dbReference type="NCBIfam" id="NF033530">
    <property type="entry name" value="lasso_PqqD_Strm"/>
    <property type="match status" value="1"/>
</dbReference>
<dbReference type="InterPro" id="IPR008792">
    <property type="entry name" value="PQQD"/>
</dbReference>
<sequence>MVLLDERTGRYFQLNSTGALIMRSLLDGATPRQVADTLTATCDVAAERVAADVEALLTRLAEAGLSASAVAR</sequence>
<dbReference type="Gene3D" id="1.10.10.1150">
    <property type="entry name" value="Coenzyme PQQ synthesis protein D (PqqD)"/>
    <property type="match status" value="1"/>
</dbReference>
<evidence type="ECO:0000313" key="1">
    <source>
        <dbReference type="EMBL" id="OLZ44177.1"/>
    </source>
</evidence>
<evidence type="ECO:0000313" key="2">
    <source>
        <dbReference type="Proteomes" id="UP000187486"/>
    </source>
</evidence>
<dbReference type="Pfam" id="PF05402">
    <property type="entry name" value="PqqD"/>
    <property type="match status" value="1"/>
</dbReference>
<organism evidence="1 2">
    <name type="scientific">Amycolatopsis coloradensis</name>
    <dbReference type="NCBI Taxonomy" id="76021"/>
    <lineage>
        <taxon>Bacteria</taxon>
        <taxon>Bacillati</taxon>
        <taxon>Actinomycetota</taxon>
        <taxon>Actinomycetes</taxon>
        <taxon>Pseudonocardiales</taxon>
        <taxon>Pseudonocardiaceae</taxon>
        <taxon>Amycolatopsis</taxon>
    </lineage>
</organism>
<dbReference type="Proteomes" id="UP000187486">
    <property type="component" value="Unassembled WGS sequence"/>
</dbReference>
<accession>A0A1R0KFQ1</accession>
<reference evidence="1 2" key="1">
    <citation type="submission" date="2016-01" db="EMBL/GenBank/DDBJ databases">
        <title>Amycolatopsis coloradensis genome sequencing and assembly.</title>
        <authorList>
            <person name="Mayilraj S."/>
        </authorList>
    </citation>
    <scope>NUCLEOTIDE SEQUENCE [LARGE SCALE GENOMIC DNA]</scope>
    <source>
        <strain evidence="1 2">DSM 44225</strain>
    </source>
</reference>